<feature type="region of interest" description="Disordered" evidence="1">
    <location>
        <begin position="244"/>
        <end position="321"/>
    </location>
</feature>
<feature type="compositionally biased region" description="Basic and acidic residues" evidence="1">
    <location>
        <begin position="244"/>
        <end position="270"/>
    </location>
</feature>
<feature type="compositionally biased region" description="Basic and acidic residues" evidence="1">
    <location>
        <begin position="293"/>
        <end position="305"/>
    </location>
</feature>
<organism evidence="2 3">
    <name type="scientific">Streptomyces hiroshimensis</name>
    <dbReference type="NCBI Taxonomy" id="66424"/>
    <lineage>
        <taxon>Bacteria</taxon>
        <taxon>Bacillati</taxon>
        <taxon>Actinomycetota</taxon>
        <taxon>Actinomycetes</taxon>
        <taxon>Kitasatosporales</taxon>
        <taxon>Streptomycetaceae</taxon>
        <taxon>Streptomyces</taxon>
    </lineage>
</organism>
<feature type="compositionally biased region" description="Polar residues" evidence="1">
    <location>
        <begin position="310"/>
        <end position="321"/>
    </location>
</feature>
<protein>
    <submittedName>
        <fullName evidence="2">Uncharacterized protein</fullName>
    </submittedName>
</protein>
<evidence type="ECO:0000313" key="2">
    <source>
        <dbReference type="EMBL" id="GGY05328.1"/>
    </source>
</evidence>
<sequence>MSGRTGAWEGEGYTLSPEQNRVVTERWERAAAARDRMDAMMKDVQQETAQSHGGRLQGLEYSLKDVDSFRRKAATAVKEKNVPVEKTARKVNDLNRYTLTFEPDSYTEGVERTYERLRESGYEPIAEKNTWQDPVYKGVNTSWRHTQSEEKFELQFHTPDSFKAKMENHELYEISRGNDLDELSRGNDELAKSYQDAANHLQNERYKDVRIPPGQERIGEQLIRDELNPRVPAEHVELVRRKEAEKHAENFAKAQAKAEAKAREQAEREALGLGGPEQAESQGLRNRLATKPAAEERRQKSDAARIDPLPTQSQSRGPALR</sequence>
<evidence type="ECO:0000256" key="1">
    <source>
        <dbReference type="SAM" id="MobiDB-lite"/>
    </source>
</evidence>
<dbReference type="Proteomes" id="UP000659223">
    <property type="component" value="Unassembled WGS sequence"/>
</dbReference>
<feature type="region of interest" description="Disordered" evidence="1">
    <location>
        <begin position="1"/>
        <end position="20"/>
    </location>
</feature>
<dbReference type="RefSeq" id="WP_190024898.1">
    <property type="nucleotide sequence ID" value="NZ_BMUT01000016.1"/>
</dbReference>
<comment type="caution">
    <text evidence="2">The sequence shown here is derived from an EMBL/GenBank/DDBJ whole genome shotgun (WGS) entry which is preliminary data.</text>
</comment>
<reference evidence="3" key="1">
    <citation type="journal article" date="2019" name="Int. J. Syst. Evol. Microbiol.">
        <title>The Global Catalogue of Microorganisms (GCM) 10K type strain sequencing project: providing services to taxonomists for standard genome sequencing and annotation.</title>
        <authorList>
            <consortium name="The Broad Institute Genomics Platform"/>
            <consortium name="The Broad Institute Genome Sequencing Center for Infectious Disease"/>
            <person name="Wu L."/>
            <person name="Ma J."/>
        </authorList>
    </citation>
    <scope>NUCLEOTIDE SEQUENCE [LARGE SCALE GENOMIC DNA]</scope>
    <source>
        <strain evidence="3">JCM 4586</strain>
    </source>
</reference>
<accession>A0ABQ2Z7V1</accession>
<evidence type="ECO:0000313" key="3">
    <source>
        <dbReference type="Proteomes" id="UP000659223"/>
    </source>
</evidence>
<keyword evidence="3" id="KW-1185">Reference proteome</keyword>
<gene>
    <name evidence="2" type="ORF">GCM10010324_60140</name>
</gene>
<proteinExistence type="predicted"/>
<name>A0ABQ2Z7V1_9ACTN</name>
<dbReference type="EMBL" id="BMUT01000016">
    <property type="protein sequence ID" value="GGY05328.1"/>
    <property type="molecule type" value="Genomic_DNA"/>
</dbReference>